<gene>
    <name evidence="2" type="ORF">BEWA_000830</name>
</gene>
<keyword evidence="1" id="KW-0812">Transmembrane</keyword>
<protein>
    <submittedName>
        <fullName evidence="2">Membrane protein, putative</fullName>
    </submittedName>
</protein>
<dbReference type="EMBL" id="CP001670">
    <property type="protein sequence ID" value="AFZ80678.1"/>
    <property type="molecule type" value="Genomic_DNA"/>
</dbReference>
<keyword evidence="3" id="KW-1185">Reference proteome</keyword>
<evidence type="ECO:0000313" key="3">
    <source>
        <dbReference type="Proteomes" id="UP000031512"/>
    </source>
</evidence>
<dbReference type="VEuPathDB" id="PiroplasmaDB:BEWA_000830"/>
<organism evidence="2 3">
    <name type="scientific">Theileria equi strain WA</name>
    <dbReference type="NCBI Taxonomy" id="1537102"/>
    <lineage>
        <taxon>Eukaryota</taxon>
        <taxon>Sar</taxon>
        <taxon>Alveolata</taxon>
        <taxon>Apicomplexa</taxon>
        <taxon>Aconoidasida</taxon>
        <taxon>Piroplasmida</taxon>
        <taxon>Theileriidae</taxon>
        <taxon>Theileria</taxon>
    </lineage>
</organism>
<dbReference type="AlphaFoldDB" id="L0AZH8"/>
<feature type="transmembrane region" description="Helical" evidence="1">
    <location>
        <begin position="21"/>
        <end position="39"/>
    </location>
</feature>
<name>L0AZH8_THEEQ</name>
<dbReference type="GeneID" id="15804630"/>
<sequence>MTDERTRLLGPSNEAVKRRGYALSSLIFTVPLINVYILYKLDPQLYQLRLVSVIYSLFCVSIAILGVYGVITKSSQALKTSIVLLIIENALSIIVALVVLYMYYKGIKALRNEDILLSSYLKKIHNALVFSLSLYVISRCFVFIPAAHIIELEARCEAAQKTVQEQDEEKFTIDVKDNEF</sequence>
<dbReference type="Proteomes" id="UP000031512">
    <property type="component" value="Chromosome 3"/>
</dbReference>
<keyword evidence="1" id="KW-1133">Transmembrane helix</keyword>
<evidence type="ECO:0000256" key="1">
    <source>
        <dbReference type="SAM" id="Phobius"/>
    </source>
</evidence>
<keyword evidence="1" id="KW-0472">Membrane</keyword>
<feature type="transmembrane region" description="Helical" evidence="1">
    <location>
        <begin position="51"/>
        <end position="71"/>
    </location>
</feature>
<feature type="transmembrane region" description="Helical" evidence="1">
    <location>
        <begin position="83"/>
        <end position="104"/>
    </location>
</feature>
<feature type="transmembrane region" description="Helical" evidence="1">
    <location>
        <begin position="124"/>
        <end position="144"/>
    </location>
</feature>
<reference evidence="2 3" key="1">
    <citation type="journal article" date="2012" name="BMC Genomics">
        <title>Comparative genomic analysis and phylogenetic position of Theileria equi.</title>
        <authorList>
            <person name="Kappmeyer L.S."/>
            <person name="Thiagarajan M."/>
            <person name="Herndon D.R."/>
            <person name="Ramsay J.D."/>
            <person name="Caler E."/>
            <person name="Djikeng A."/>
            <person name="Gillespie J.J."/>
            <person name="Lau A.O."/>
            <person name="Roalson E.H."/>
            <person name="Silva J.C."/>
            <person name="Silva M.G."/>
            <person name="Suarez C.E."/>
            <person name="Ueti M.W."/>
            <person name="Nene V.M."/>
            <person name="Mealey R.H."/>
            <person name="Knowles D.P."/>
            <person name="Brayton K.A."/>
        </authorList>
    </citation>
    <scope>NUCLEOTIDE SEQUENCE [LARGE SCALE GENOMIC DNA]</scope>
    <source>
        <strain evidence="2 3">WA</strain>
    </source>
</reference>
<dbReference type="KEGG" id="beq:BEWA_000830"/>
<accession>L0AZH8</accession>
<dbReference type="RefSeq" id="XP_004830344.1">
    <property type="nucleotide sequence ID" value="XM_004830287.1"/>
</dbReference>
<evidence type="ECO:0000313" key="2">
    <source>
        <dbReference type="EMBL" id="AFZ80678.1"/>
    </source>
</evidence>
<proteinExistence type="predicted"/>